<feature type="compositionally biased region" description="Acidic residues" evidence="5">
    <location>
        <begin position="1561"/>
        <end position="1577"/>
    </location>
</feature>
<evidence type="ECO:0000256" key="4">
    <source>
        <dbReference type="ARBA" id="ARBA00022840"/>
    </source>
</evidence>
<evidence type="ECO:0000256" key="5">
    <source>
        <dbReference type="SAM" id="MobiDB-lite"/>
    </source>
</evidence>
<dbReference type="InterPro" id="IPR027417">
    <property type="entry name" value="P-loop_NTPase"/>
</dbReference>
<dbReference type="Pfam" id="PF00270">
    <property type="entry name" value="DEAD"/>
    <property type="match status" value="1"/>
</dbReference>
<dbReference type="InterPro" id="IPR014001">
    <property type="entry name" value="Helicase_ATP-bd"/>
</dbReference>
<evidence type="ECO:0000313" key="8">
    <source>
        <dbReference type="EMBL" id="EFI27802.1"/>
    </source>
</evidence>
<evidence type="ECO:0000256" key="3">
    <source>
        <dbReference type="ARBA" id="ARBA00022806"/>
    </source>
</evidence>
<dbReference type="GO" id="GO:0004386">
    <property type="term" value="F:helicase activity"/>
    <property type="evidence" value="ECO:0007669"/>
    <property type="project" value="UniProtKB-KW"/>
</dbReference>
<proteinExistence type="predicted"/>
<dbReference type="InterPro" id="IPR011545">
    <property type="entry name" value="DEAD/DEAH_box_helicase_dom"/>
</dbReference>
<dbReference type="CDD" id="cd18795">
    <property type="entry name" value="SF2_C_Ski2"/>
    <property type="match status" value="1"/>
</dbReference>
<organism evidence="8 9">
    <name type="scientific">Coprinopsis cinerea (strain Okayama-7 / 130 / ATCC MYA-4618 / FGSC 9003)</name>
    <name type="common">Inky cap fungus</name>
    <name type="synonym">Hormographiella aspergillata</name>
    <dbReference type="NCBI Taxonomy" id="240176"/>
    <lineage>
        <taxon>Eukaryota</taxon>
        <taxon>Fungi</taxon>
        <taxon>Dikarya</taxon>
        <taxon>Basidiomycota</taxon>
        <taxon>Agaricomycotina</taxon>
        <taxon>Agaricomycetes</taxon>
        <taxon>Agaricomycetidae</taxon>
        <taxon>Agaricales</taxon>
        <taxon>Agaricineae</taxon>
        <taxon>Psathyrellaceae</taxon>
        <taxon>Coprinopsis</taxon>
    </lineage>
</organism>
<dbReference type="SMART" id="SM00487">
    <property type="entry name" value="DEXDc"/>
    <property type="match status" value="1"/>
</dbReference>
<keyword evidence="4" id="KW-0067">ATP-binding</keyword>
<dbReference type="HOGENOM" id="CLU_002305_2_0_1"/>
<dbReference type="STRING" id="240176.D6RN14"/>
<feature type="compositionally biased region" description="Low complexity" evidence="5">
    <location>
        <begin position="387"/>
        <end position="407"/>
    </location>
</feature>
<dbReference type="FunFam" id="3.40.50.300:FF:001039">
    <property type="entry name" value="ATP-dependent RNA helicase DDX60"/>
    <property type="match status" value="1"/>
</dbReference>
<dbReference type="GO" id="GO:0005524">
    <property type="term" value="F:ATP binding"/>
    <property type="evidence" value="ECO:0007669"/>
    <property type="project" value="UniProtKB-KW"/>
</dbReference>
<keyword evidence="3 8" id="KW-0347">Helicase</keyword>
<dbReference type="VEuPathDB" id="FungiDB:CC1G_14725"/>
<feature type="region of interest" description="Disordered" evidence="5">
    <location>
        <begin position="1541"/>
        <end position="1597"/>
    </location>
</feature>
<dbReference type="KEGG" id="cci:CC1G_14725"/>
<dbReference type="OMA" id="WHNHRKT"/>
<dbReference type="InterPro" id="IPR059032">
    <property type="entry name" value="WHD_DDX60"/>
</dbReference>
<protein>
    <submittedName>
        <fullName evidence="8">DEAD/DEAH box helicase</fullName>
    </submittedName>
</protein>
<keyword evidence="9" id="KW-1185">Reference proteome</keyword>
<dbReference type="FunCoup" id="D6RN14">
    <property type="interactions" value="294"/>
</dbReference>
<dbReference type="InterPro" id="IPR052431">
    <property type="entry name" value="SKI2_subfamily_helicases"/>
</dbReference>
<dbReference type="GO" id="GO:0005737">
    <property type="term" value="C:cytoplasm"/>
    <property type="evidence" value="ECO:0007669"/>
    <property type="project" value="TreeGrafter"/>
</dbReference>
<dbReference type="OrthoDB" id="2320933at2759"/>
<gene>
    <name evidence="8" type="ORF">CC1G_14725</name>
</gene>
<dbReference type="GeneID" id="9378395"/>
<dbReference type="PROSITE" id="PS51194">
    <property type="entry name" value="HELICASE_CTER"/>
    <property type="match status" value="1"/>
</dbReference>
<dbReference type="PANTHER" id="PTHR44533:SF4">
    <property type="entry name" value="DEAD_H RNA HELICASE, PUTATIVE-RELATED"/>
    <property type="match status" value="1"/>
</dbReference>
<dbReference type="EMBL" id="AACS02000005">
    <property type="protein sequence ID" value="EFI27802.1"/>
    <property type="molecule type" value="Genomic_DNA"/>
</dbReference>
<dbReference type="GO" id="GO:0003676">
    <property type="term" value="F:nucleic acid binding"/>
    <property type="evidence" value="ECO:0007669"/>
    <property type="project" value="InterPro"/>
</dbReference>
<dbReference type="PANTHER" id="PTHR44533">
    <property type="entry name" value="DEAD/H RNA HELICASE, PUTATIVE-RELATED"/>
    <property type="match status" value="1"/>
</dbReference>
<feature type="region of interest" description="Disordered" evidence="5">
    <location>
        <begin position="1016"/>
        <end position="1040"/>
    </location>
</feature>
<dbReference type="InterPro" id="IPR001650">
    <property type="entry name" value="Helicase_C-like"/>
</dbReference>
<reference evidence="8 9" key="1">
    <citation type="journal article" date="2010" name="Proc. Natl. Acad. Sci. U.S.A.">
        <title>Insights into evolution of multicellular fungi from the assembled chromosomes of the mushroom Coprinopsis cinerea (Coprinus cinereus).</title>
        <authorList>
            <person name="Stajich J.E."/>
            <person name="Wilke S.K."/>
            <person name="Ahren D."/>
            <person name="Au C.H."/>
            <person name="Birren B.W."/>
            <person name="Borodovsky M."/>
            <person name="Burns C."/>
            <person name="Canback B."/>
            <person name="Casselton L.A."/>
            <person name="Cheng C.K."/>
            <person name="Deng J."/>
            <person name="Dietrich F.S."/>
            <person name="Fargo D.C."/>
            <person name="Farman M.L."/>
            <person name="Gathman A.C."/>
            <person name="Goldberg J."/>
            <person name="Guigo R."/>
            <person name="Hoegger P.J."/>
            <person name="Hooker J.B."/>
            <person name="Huggins A."/>
            <person name="James T.Y."/>
            <person name="Kamada T."/>
            <person name="Kilaru S."/>
            <person name="Kodira C."/>
            <person name="Kues U."/>
            <person name="Kupfer D."/>
            <person name="Kwan H.S."/>
            <person name="Lomsadze A."/>
            <person name="Li W."/>
            <person name="Lilly W.W."/>
            <person name="Ma L.J."/>
            <person name="Mackey A.J."/>
            <person name="Manning G."/>
            <person name="Martin F."/>
            <person name="Muraguchi H."/>
            <person name="Natvig D.O."/>
            <person name="Palmerini H."/>
            <person name="Ramesh M.A."/>
            <person name="Rehmeyer C.J."/>
            <person name="Roe B.A."/>
            <person name="Shenoy N."/>
            <person name="Stanke M."/>
            <person name="Ter-Hovhannisyan V."/>
            <person name="Tunlid A."/>
            <person name="Velagapudi R."/>
            <person name="Vision T.J."/>
            <person name="Zeng Q."/>
            <person name="Zolan M.E."/>
            <person name="Pukkila P.J."/>
        </authorList>
    </citation>
    <scope>NUCLEOTIDE SEQUENCE [LARGE SCALE GENOMIC DNA]</scope>
    <source>
        <strain evidence="9">Okayama-7 / 130 / ATCC MYA-4618 / FGSC 9003</strain>
    </source>
</reference>
<dbReference type="InParanoid" id="D6RN14"/>
<dbReference type="eggNOG" id="KOG0949">
    <property type="taxonomic scope" value="Eukaryota"/>
</dbReference>
<dbReference type="Pfam" id="PF00271">
    <property type="entry name" value="Helicase_C"/>
    <property type="match status" value="1"/>
</dbReference>
<evidence type="ECO:0000313" key="9">
    <source>
        <dbReference type="Proteomes" id="UP000001861"/>
    </source>
</evidence>
<accession>D6RN14</accession>
<comment type="caution">
    <text evidence="8">The sequence shown here is derived from an EMBL/GenBank/DDBJ whole genome shotgun (WGS) entry which is preliminary data.</text>
</comment>
<name>D6RN14_COPC7</name>
<evidence type="ECO:0000259" key="7">
    <source>
        <dbReference type="PROSITE" id="PS51194"/>
    </source>
</evidence>
<evidence type="ECO:0000256" key="2">
    <source>
        <dbReference type="ARBA" id="ARBA00022801"/>
    </source>
</evidence>
<dbReference type="GO" id="GO:0016787">
    <property type="term" value="F:hydrolase activity"/>
    <property type="evidence" value="ECO:0007669"/>
    <property type="project" value="UniProtKB-KW"/>
</dbReference>
<feature type="domain" description="Helicase ATP-binding" evidence="6">
    <location>
        <begin position="607"/>
        <end position="775"/>
    </location>
</feature>
<sequence>MDLDGFDGDIPRRNRAFQQHSDKIQDALDALDFNWYIPKTRGARFMDLLGDYAGNELFVIDGESLFQTILDDPLLAIGRPGDTSFQILHAYYLLEKRLREFTQRVLAQREFVLRVLDGQMAMALMKGIVFSDSKLSVVDRARPPVVVDGNSGQVVSNLFLSHLFFLSCDLLSSSFPAVEYDFDGVAFMATVHFMLACSSDIREVMGVQVYDRVAEIWHELPSQRLDLQKLKSSISFAPGKSARSGPVQPLQLLPFDNPLLNKYLPRLSLKVADDSPRQFLEFGKGTLFSDTQHWHSQRSLLPSHLGGSAPKALTAWAYRRQLRSNQIFMYNMQLQAATITGASGTALQQQVIPPVGKSGSKTKATTRDVRLPIPVPCQTSLTNCHQKPTTLSTNKSSKKSQISSKQALLQQIQREKTDQMVEASRVWWKEKLTSFSKLSLAAKSSELAALFRNKRSDEPMLGLEMRLYKLHLEIQLWSQEPDPSKPEVHDRHSVSILRIIKDICQRKTLTAAWKDVLISLMTVMGFQQYISSLLDPIPIIKDVKPTFKFVKIVSSKTGTPTFDFLSIKENPVKWQLRLFGEFMDRSMDSAPDRRVPFEPDAWQRKVLDCIDQNHSILVVAPTSAGKTFISFYAMEQVLRASDEGVLVYVAPTKALVTQITAEIYARFSKQLTGRSCWAIHTRDYRIHDPQKCQILVTVPEVLAILLLSPAMARSWVPKIKRIILDEIHSIGQQEGGAVWEQILLMAPCPIIGLSATIGSPETFNNWLASVQKAHGFHHTFIHHPHRYSHLRKFFYVIDKEPEKRFVSLDDYQPTSRLKFLHPIGTLSFGKNTIPDDLALEARDTLTLYEALSSIVLDLSDDALIAEIRSLDPKRFFKSKNHFLRQKDVLEYEARLKAVLTELTKDMDYDGLNNPLLTVVERVQDKDLLEIGQEKLNAHPDRDAFKSNLLHMLADLHVRGDLPAILFNFDRSQCEVIAQEVCSGLEKAEEEWKAKSPRWKQKVAQWEAWKLAAKEREKVTDKMNKQKKRGGRNEDDDPSLEQEANISWEQSFDPNAPLQPFSFVNTRSGYTVAELEEEIRKQTRRFGASKMAWIYVCLRRGIAVHHAGMPKSYRSLVESLFRRGFIRVVVATGTLALGINAPAKTAIFCNDSPYLTALMYRQCAGRAGRRGYDLLGNVIFYGIPMDRVQRLILSRLPSLGGGFPVTSTLVLRLCNLLEESKHAENVVKAIETLMSLPRVSFASDVGRDHLMHHIRFSIEYLRRSGLLNESGQAMNLFAIAGHLYYTEPSNLALVSLMRSGVLHEICNDSDIESAKRTYILVMCHLFGRRYLRKVELDKGELEYRRKRYPSSIVLPPMPEVAQQKLKAHSHEILKIFSGYAMAFAKEREDELEESRMRLPLSRIEVVGQREGGELSPLVSHLRSSSIPVTARSAFVATSGHDDTFKSVQELADTVREGIHLNAHAIPCIDHIVANNLDPEHQLNAYLLDFYTHGQDETLVKANGIRRGDIWYLLEDFRLTLSTVRSALQQLLTKASNEQLGALGSENDELEDLDSGYGGSTLDIEDAEDDNEGGLDEFETGVGSSLGGGDQDDWNADGEFKRPRKVTDADWRVYKIVSLAYAEFDAKAKAMWA</sequence>
<keyword evidence="2" id="KW-0378">Hydrolase</keyword>
<dbReference type="CDD" id="cd18025">
    <property type="entry name" value="DEXHc_DDX60"/>
    <property type="match status" value="1"/>
</dbReference>
<keyword evidence="1" id="KW-0547">Nucleotide-binding</keyword>
<dbReference type="RefSeq" id="XP_002911296.1">
    <property type="nucleotide sequence ID" value="XM_002911250.1"/>
</dbReference>
<dbReference type="Proteomes" id="UP000001861">
    <property type="component" value="Unassembled WGS sequence"/>
</dbReference>
<dbReference type="Pfam" id="PF26076">
    <property type="entry name" value="WHD_DDX60"/>
    <property type="match status" value="1"/>
</dbReference>
<feature type="region of interest" description="Disordered" evidence="5">
    <location>
        <begin position="386"/>
        <end position="407"/>
    </location>
</feature>
<dbReference type="SUPFAM" id="SSF52540">
    <property type="entry name" value="P-loop containing nucleoside triphosphate hydrolases"/>
    <property type="match status" value="1"/>
</dbReference>
<dbReference type="SMART" id="SM00490">
    <property type="entry name" value="HELICc"/>
    <property type="match status" value="1"/>
</dbReference>
<evidence type="ECO:0000259" key="6">
    <source>
        <dbReference type="PROSITE" id="PS51192"/>
    </source>
</evidence>
<dbReference type="PROSITE" id="PS51192">
    <property type="entry name" value="HELICASE_ATP_BIND_1"/>
    <property type="match status" value="1"/>
</dbReference>
<evidence type="ECO:0000256" key="1">
    <source>
        <dbReference type="ARBA" id="ARBA00022741"/>
    </source>
</evidence>
<dbReference type="Gene3D" id="3.40.50.300">
    <property type="entry name" value="P-loop containing nucleotide triphosphate hydrolases"/>
    <property type="match status" value="2"/>
</dbReference>
<feature type="domain" description="Helicase C-terminal" evidence="7">
    <location>
        <begin position="1038"/>
        <end position="1233"/>
    </location>
</feature>